<accession>A0A6P8HUG2</accession>
<dbReference type="CDD" id="cd04704">
    <property type="entry name" value="PLA2_bee_venom_like"/>
    <property type="match status" value="1"/>
</dbReference>
<dbReference type="PANTHER" id="PTHR12253">
    <property type="entry name" value="RH14732P"/>
    <property type="match status" value="1"/>
</dbReference>
<dbReference type="RefSeq" id="XP_031560049.1">
    <property type="nucleotide sequence ID" value="XM_031704189.1"/>
</dbReference>
<feature type="signal peptide" evidence="3">
    <location>
        <begin position="1"/>
        <end position="23"/>
    </location>
</feature>
<dbReference type="GeneID" id="116296201"/>
<keyword evidence="5" id="KW-1185">Reference proteome</keyword>
<dbReference type="GO" id="GO:0006644">
    <property type="term" value="P:phospholipid metabolic process"/>
    <property type="evidence" value="ECO:0007669"/>
    <property type="project" value="InterPro"/>
</dbReference>
<evidence type="ECO:0000256" key="3">
    <source>
        <dbReference type="SAM" id="SignalP"/>
    </source>
</evidence>
<dbReference type="SUPFAM" id="SSF48619">
    <property type="entry name" value="Phospholipase A2, PLA2"/>
    <property type="match status" value="1"/>
</dbReference>
<dbReference type="OrthoDB" id="5947669at2759"/>
<evidence type="ECO:0000313" key="6">
    <source>
        <dbReference type="RefSeq" id="XP_031560049.1"/>
    </source>
</evidence>
<dbReference type="KEGG" id="aten:116296201"/>
<evidence type="ECO:0000256" key="2">
    <source>
        <dbReference type="ARBA" id="ARBA00022525"/>
    </source>
</evidence>
<gene>
    <name evidence="6" type="primary">LOC116296201</name>
</gene>
<organism evidence="5 6">
    <name type="scientific">Actinia tenebrosa</name>
    <name type="common">Australian red waratah sea anemone</name>
    <dbReference type="NCBI Taxonomy" id="6105"/>
    <lineage>
        <taxon>Eukaryota</taxon>
        <taxon>Metazoa</taxon>
        <taxon>Cnidaria</taxon>
        <taxon>Anthozoa</taxon>
        <taxon>Hexacorallia</taxon>
        <taxon>Actiniaria</taxon>
        <taxon>Actiniidae</taxon>
        <taxon>Actinia</taxon>
    </lineage>
</organism>
<dbReference type="PROSITE" id="PS00118">
    <property type="entry name" value="PA2_HIS"/>
    <property type="match status" value="1"/>
</dbReference>
<dbReference type="InterPro" id="IPR036444">
    <property type="entry name" value="PLipase_A2_dom_sf"/>
</dbReference>
<name>A0A6P8HUG2_ACTTE</name>
<keyword evidence="3" id="KW-0732">Signal</keyword>
<comment type="subcellular location">
    <subcellularLocation>
        <location evidence="1">Secreted</location>
    </subcellularLocation>
</comment>
<keyword evidence="2" id="KW-0964">Secreted</keyword>
<proteinExistence type="predicted"/>
<dbReference type="Proteomes" id="UP000515163">
    <property type="component" value="Unplaced"/>
</dbReference>
<dbReference type="GO" id="GO:0005576">
    <property type="term" value="C:extracellular region"/>
    <property type="evidence" value="ECO:0007669"/>
    <property type="project" value="UniProtKB-SubCell"/>
</dbReference>
<dbReference type="GO" id="GO:0004623">
    <property type="term" value="F:phospholipase A2 activity"/>
    <property type="evidence" value="ECO:0007669"/>
    <property type="project" value="InterPro"/>
</dbReference>
<dbReference type="AlphaFoldDB" id="A0A6P8HUG2"/>
<reference evidence="6" key="1">
    <citation type="submission" date="2025-08" db="UniProtKB">
        <authorList>
            <consortium name="RefSeq"/>
        </authorList>
    </citation>
    <scope>IDENTIFICATION</scope>
    <source>
        <tissue evidence="6">Tentacle</tissue>
    </source>
</reference>
<sequence>MESYRSKVFVILAVILHASLCQAMYDWKTKTFIKKDNSKLVVPGTKWCGKGNNAMSFDDLGEHMETDLCCRKHDHCPEFILPFQRRFGILNLYPSHLSHCPCEKKFYDCLWNVTSPVAIAVGRMYFNVIRVPCFHLVQVKICKKRSFDWWEFKYVCKEYGVEFKGQTFMPNKFLKQLPAVQPSYWKGTTKGTYIY</sequence>
<feature type="chain" id="PRO_5027877685" evidence="3">
    <location>
        <begin position="24"/>
        <end position="195"/>
    </location>
</feature>
<protein>
    <submittedName>
        <fullName evidence="6">Phospholipase A2 isozymes PA3A/PA3B/PA5-like</fullName>
    </submittedName>
</protein>
<feature type="domain" description="Phospholipase A2-like central" evidence="4">
    <location>
        <begin position="42"/>
        <end position="135"/>
    </location>
</feature>
<dbReference type="GO" id="GO:0050482">
    <property type="term" value="P:arachidonate secretion"/>
    <property type="evidence" value="ECO:0007669"/>
    <property type="project" value="InterPro"/>
</dbReference>
<evidence type="ECO:0000313" key="5">
    <source>
        <dbReference type="Proteomes" id="UP000515163"/>
    </source>
</evidence>
<evidence type="ECO:0000259" key="4">
    <source>
        <dbReference type="Pfam" id="PF05826"/>
    </source>
</evidence>
<dbReference type="Pfam" id="PF05826">
    <property type="entry name" value="Phospholip_A2_2"/>
    <property type="match status" value="1"/>
</dbReference>
<dbReference type="InterPro" id="IPR033113">
    <property type="entry name" value="PLA2_histidine"/>
</dbReference>
<evidence type="ECO:0000256" key="1">
    <source>
        <dbReference type="ARBA" id="ARBA00004613"/>
    </source>
</evidence>
<dbReference type="InParanoid" id="A0A6P8HUG2"/>
<dbReference type="InterPro" id="IPR016090">
    <property type="entry name" value="PLA2-like_dom"/>
</dbReference>
<dbReference type="Gene3D" id="1.20.90.10">
    <property type="entry name" value="Phospholipase A2 domain"/>
    <property type="match status" value="1"/>
</dbReference>